<sequence>MKFGLRFALLAQTKCQNLSPSSRLSRVTRLSSSLSSDRPSYDYTSEDCTVVFDADGAYCMEEAALMSRVNVENCVRDSANPEEECDVPPKYQELMDRIIQKKPKPKTASPTVTVVDSEGSFEEYIGRPL</sequence>
<comment type="caution">
    <text evidence="1">The sequence shown here is derived from an EMBL/GenBank/DDBJ whole genome shotgun (WGS) entry which is preliminary data.</text>
</comment>
<proteinExistence type="predicted"/>
<dbReference type="EMBL" id="CAKKNE010000001">
    <property type="protein sequence ID" value="CAH0366215.1"/>
    <property type="molecule type" value="Genomic_DNA"/>
</dbReference>
<accession>A0A8J2S8L9</accession>
<reference evidence="1" key="1">
    <citation type="submission" date="2021-11" db="EMBL/GenBank/DDBJ databases">
        <authorList>
            <consortium name="Genoscope - CEA"/>
            <person name="William W."/>
        </authorList>
    </citation>
    <scope>NUCLEOTIDE SEQUENCE</scope>
</reference>
<dbReference type="Proteomes" id="UP000789595">
    <property type="component" value="Unassembled WGS sequence"/>
</dbReference>
<gene>
    <name evidence="1" type="ORF">PECAL_1P26920</name>
</gene>
<evidence type="ECO:0000313" key="2">
    <source>
        <dbReference type="Proteomes" id="UP000789595"/>
    </source>
</evidence>
<dbReference type="AlphaFoldDB" id="A0A8J2S8L9"/>
<keyword evidence="2" id="KW-1185">Reference proteome</keyword>
<organism evidence="1 2">
    <name type="scientific">Pelagomonas calceolata</name>
    <dbReference type="NCBI Taxonomy" id="35677"/>
    <lineage>
        <taxon>Eukaryota</taxon>
        <taxon>Sar</taxon>
        <taxon>Stramenopiles</taxon>
        <taxon>Ochrophyta</taxon>
        <taxon>Pelagophyceae</taxon>
        <taxon>Pelagomonadales</taxon>
        <taxon>Pelagomonadaceae</taxon>
        <taxon>Pelagomonas</taxon>
    </lineage>
</organism>
<evidence type="ECO:0000313" key="1">
    <source>
        <dbReference type="EMBL" id="CAH0366215.1"/>
    </source>
</evidence>
<name>A0A8J2S8L9_9STRA</name>
<protein>
    <submittedName>
        <fullName evidence="1">Uncharacterized protein</fullName>
    </submittedName>
</protein>